<dbReference type="Pfam" id="PF00455">
    <property type="entry name" value="DeoRC"/>
    <property type="match status" value="1"/>
</dbReference>
<sequence>MNRSERLQAVLDLLAENGQIEVDDVVDALEVSPATVRRDLDTLASQNLLSRTRGGAVGHSVSYDLPLRYKRGQRADEKAAIARAASELVAPGSVVGLCGGTTSTAVASELATRGDLSDPQGDAGLTVVTNAINIASQLALRPHIKVVVSGGVVHARSYELTGPYADEMLGKLSIDVAFIGVNGIDPEQGATVHDEGEARVNQLMAERAKSAVIVADSQKIGRRAFASVAPLDAFDLLITDAGASPETIAAFAERGLDVRIAE</sequence>
<evidence type="ECO:0000256" key="2">
    <source>
        <dbReference type="ARBA" id="ARBA00023125"/>
    </source>
</evidence>
<gene>
    <name evidence="5" type="ORF">ATJ78_3001</name>
</gene>
<dbReference type="InterPro" id="IPR018356">
    <property type="entry name" value="Tscrpt_reg_HTH_DeoR_CS"/>
</dbReference>
<name>A0A2A9DYX8_9MICO</name>
<dbReference type="InterPro" id="IPR036388">
    <property type="entry name" value="WH-like_DNA-bd_sf"/>
</dbReference>
<reference evidence="5 6" key="1">
    <citation type="submission" date="2017-10" db="EMBL/GenBank/DDBJ databases">
        <title>Sequencing the genomes of 1000 actinobacteria strains.</title>
        <authorList>
            <person name="Klenk H.-P."/>
        </authorList>
    </citation>
    <scope>NUCLEOTIDE SEQUENCE [LARGE SCALE GENOMIC DNA]</scope>
    <source>
        <strain evidence="5 6">DSM 21798</strain>
    </source>
</reference>
<dbReference type="InterPro" id="IPR036390">
    <property type="entry name" value="WH_DNA-bd_sf"/>
</dbReference>
<dbReference type="Proteomes" id="UP000221369">
    <property type="component" value="Unassembled WGS sequence"/>
</dbReference>
<dbReference type="EMBL" id="PDJE01000001">
    <property type="protein sequence ID" value="PFG32017.1"/>
    <property type="molecule type" value="Genomic_DNA"/>
</dbReference>
<keyword evidence="6" id="KW-1185">Reference proteome</keyword>
<comment type="caution">
    <text evidence="5">The sequence shown here is derived from an EMBL/GenBank/DDBJ whole genome shotgun (WGS) entry which is preliminary data.</text>
</comment>
<dbReference type="GO" id="GO:0003700">
    <property type="term" value="F:DNA-binding transcription factor activity"/>
    <property type="evidence" value="ECO:0007669"/>
    <property type="project" value="InterPro"/>
</dbReference>
<keyword evidence="2" id="KW-0238">DNA-binding</keyword>
<dbReference type="Pfam" id="PF08220">
    <property type="entry name" value="HTH_DeoR"/>
    <property type="match status" value="1"/>
</dbReference>
<dbReference type="PANTHER" id="PTHR30363:SF44">
    <property type="entry name" value="AGA OPERON TRANSCRIPTIONAL REPRESSOR-RELATED"/>
    <property type="match status" value="1"/>
</dbReference>
<evidence type="ECO:0000256" key="3">
    <source>
        <dbReference type="ARBA" id="ARBA00023163"/>
    </source>
</evidence>
<evidence type="ECO:0000313" key="6">
    <source>
        <dbReference type="Proteomes" id="UP000221369"/>
    </source>
</evidence>
<dbReference type="InterPro" id="IPR001034">
    <property type="entry name" value="DeoR_HTH"/>
</dbReference>
<dbReference type="SUPFAM" id="SSF46785">
    <property type="entry name" value="Winged helix' DNA-binding domain"/>
    <property type="match status" value="1"/>
</dbReference>
<dbReference type="InterPro" id="IPR014036">
    <property type="entry name" value="DeoR-like_C"/>
</dbReference>
<evidence type="ECO:0000259" key="4">
    <source>
        <dbReference type="PROSITE" id="PS51000"/>
    </source>
</evidence>
<proteinExistence type="predicted"/>
<dbReference type="RefSeq" id="WP_098408956.1">
    <property type="nucleotide sequence ID" value="NZ_PDJE01000001.1"/>
</dbReference>
<dbReference type="InterPro" id="IPR050313">
    <property type="entry name" value="Carb_Metab_HTH_regulators"/>
</dbReference>
<dbReference type="InterPro" id="IPR037171">
    <property type="entry name" value="NagB/RpiA_transferase-like"/>
</dbReference>
<dbReference type="PROSITE" id="PS51000">
    <property type="entry name" value="HTH_DEOR_2"/>
    <property type="match status" value="1"/>
</dbReference>
<dbReference type="PANTHER" id="PTHR30363">
    <property type="entry name" value="HTH-TYPE TRANSCRIPTIONAL REGULATOR SRLR-RELATED"/>
    <property type="match status" value="1"/>
</dbReference>
<keyword evidence="1" id="KW-0805">Transcription regulation</keyword>
<evidence type="ECO:0000313" key="5">
    <source>
        <dbReference type="EMBL" id="PFG32017.1"/>
    </source>
</evidence>
<evidence type="ECO:0000256" key="1">
    <source>
        <dbReference type="ARBA" id="ARBA00023015"/>
    </source>
</evidence>
<dbReference type="GO" id="GO:0003677">
    <property type="term" value="F:DNA binding"/>
    <property type="evidence" value="ECO:0007669"/>
    <property type="project" value="UniProtKB-KW"/>
</dbReference>
<feature type="domain" description="HTH deoR-type" evidence="4">
    <location>
        <begin position="3"/>
        <end position="58"/>
    </location>
</feature>
<keyword evidence="3" id="KW-0804">Transcription</keyword>
<dbReference type="AlphaFoldDB" id="A0A2A9DYX8"/>
<dbReference type="Gene3D" id="1.10.10.10">
    <property type="entry name" value="Winged helix-like DNA-binding domain superfamily/Winged helix DNA-binding domain"/>
    <property type="match status" value="1"/>
</dbReference>
<organism evidence="5 6">
    <name type="scientific">Paramicrobacterium agarici</name>
    <dbReference type="NCBI Taxonomy" id="630514"/>
    <lineage>
        <taxon>Bacteria</taxon>
        <taxon>Bacillati</taxon>
        <taxon>Actinomycetota</taxon>
        <taxon>Actinomycetes</taxon>
        <taxon>Micrococcales</taxon>
        <taxon>Microbacteriaceae</taxon>
        <taxon>Paramicrobacterium</taxon>
    </lineage>
</organism>
<dbReference type="SMART" id="SM01134">
    <property type="entry name" value="DeoRC"/>
    <property type="match status" value="1"/>
</dbReference>
<dbReference type="SUPFAM" id="SSF100950">
    <property type="entry name" value="NagB/RpiA/CoA transferase-like"/>
    <property type="match status" value="1"/>
</dbReference>
<dbReference type="PRINTS" id="PR00037">
    <property type="entry name" value="HTHLACR"/>
</dbReference>
<dbReference type="SMART" id="SM00420">
    <property type="entry name" value="HTH_DEOR"/>
    <property type="match status" value="1"/>
</dbReference>
<protein>
    <submittedName>
        <fullName evidence="5">DeoR family transcriptional regulator</fullName>
    </submittedName>
</protein>
<dbReference type="Gene3D" id="3.40.50.1360">
    <property type="match status" value="1"/>
</dbReference>
<dbReference type="PROSITE" id="PS00894">
    <property type="entry name" value="HTH_DEOR_1"/>
    <property type="match status" value="1"/>
</dbReference>
<accession>A0A2A9DYX8</accession>